<evidence type="ECO:0000313" key="3">
    <source>
        <dbReference type="Proteomes" id="UP001596110"/>
    </source>
</evidence>
<name>A0ABW0UE45_9STRE</name>
<evidence type="ECO:0008006" key="4">
    <source>
        <dbReference type="Google" id="ProtNLM"/>
    </source>
</evidence>
<evidence type="ECO:0000313" key="2">
    <source>
        <dbReference type="EMBL" id="MFC5631857.1"/>
    </source>
</evidence>
<gene>
    <name evidence="2" type="ORF">ACFPQ3_09900</name>
</gene>
<keyword evidence="1" id="KW-1133">Transmembrane helix</keyword>
<organism evidence="2 3">
    <name type="scientific">Streptococcus caledonicus</name>
    <dbReference type="NCBI Taxonomy" id="2614158"/>
    <lineage>
        <taxon>Bacteria</taxon>
        <taxon>Bacillati</taxon>
        <taxon>Bacillota</taxon>
        <taxon>Bacilli</taxon>
        <taxon>Lactobacillales</taxon>
        <taxon>Streptococcaceae</taxon>
        <taxon>Streptococcus</taxon>
    </lineage>
</organism>
<feature type="transmembrane region" description="Helical" evidence="1">
    <location>
        <begin position="41"/>
        <end position="58"/>
    </location>
</feature>
<dbReference type="Proteomes" id="UP001596110">
    <property type="component" value="Unassembled WGS sequence"/>
</dbReference>
<reference evidence="3" key="1">
    <citation type="journal article" date="2019" name="Int. J. Syst. Evol. Microbiol.">
        <title>The Global Catalogue of Microorganisms (GCM) 10K type strain sequencing project: providing services to taxonomists for standard genome sequencing and annotation.</title>
        <authorList>
            <consortium name="The Broad Institute Genomics Platform"/>
            <consortium name="The Broad Institute Genome Sequencing Center for Infectious Disease"/>
            <person name="Wu L."/>
            <person name="Ma J."/>
        </authorList>
    </citation>
    <scope>NUCLEOTIDE SEQUENCE [LARGE SCALE GENOMIC DNA]</scope>
    <source>
        <strain evidence="3">DT43</strain>
    </source>
</reference>
<proteinExistence type="predicted"/>
<sequence length="293" mass="33508">MAIKKKNNRYHELEVIRNELDKESKRTYQEFLKGKRSVQQGALLLGVALLIGGGIWSVKSNLNRFDWSEKSEISIYQEDDDNLQNAFTRRLVASKEDFAFNWTLTDYEGLVVGDKQTATGDSLSSIIEKFGNPSSARLIYDEQTVAIDYKCYDYDIYEDRRQVSLTFYKNGDDYYLKGKNTYNMTDDQFQIQKASEDLSWTAENFSELVVGSADTGAGGATYEDVIKIGGLPQESTISGYHSGTLKYVELSLVYRTEYYRDNKNVFIRLEKQEDGTYRVSSKVSESLTEEVTD</sequence>
<accession>A0ABW0UE45</accession>
<keyword evidence="1" id="KW-0812">Transmembrane</keyword>
<keyword evidence="1" id="KW-0472">Membrane</keyword>
<evidence type="ECO:0000256" key="1">
    <source>
        <dbReference type="SAM" id="Phobius"/>
    </source>
</evidence>
<dbReference type="EMBL" id="JBHSOJ010000028">
    <property type="protein sequence ID" value="MFC5631857.1"/>
    <property type="molecule type" value="Genomic_DNA"/>
</dbReference>
<protein>
    <recommendedName>
        <fullName evidence="4">DUF4179 domain-containing protein</fullName>
    </recommendedName>
</protein>
<dbReference type="RefSeq" id="WP_156806866.1">
    <property type="nucleotide sequence ID" value="NZ_JBHSOJ010000028.1"/>
</dbReference>
<comment type="caution">
    <text evidence="2">The sequence shown here is derived from an EMBL/GenBank/DDBJ whole genome shotgun (WGS) entry which is preliminary data.</text>
</comment>
<keyword evidence="3" id="KW-1185">Reference proteome</keyword>